<keyword evidence="3" id="KW-0723">Serine/threonine-protein kinase</keyword>
<keyword evidence="6 14" id="KW-0418">Kinase</keyword>
<dbReference type="PANTHER" id="PTHR24058:SF28">
    <property type="entry name" value="SERINE_THREONINE-PROTEIN KINASE MINIBRAIN"/>
    <property type="match status" value="1"/>
</dbReference>
<dbReference type="Gene3D" id="1.10.510.10">
    <property type="entry name" value="Transferase(Phosphotransferase) domain 1"/>
    <property type="match status" value="2"/>
</dbReference>
<dbReference type="InterPro" id="IPR017441">
    <property type="entry name" value="Protein_kinase_ATP_BS"/>
</dbReference>
<evidence type="ECO:0000259" key="13">
    <source>
        <dbReference type="PROSITE" id="PS50011"/>
    </source>
</evidence>
<evidence type="ECO:0000256" key="4">
    <source>
        <dbReference type="ARBA" id="ARBA00022679"/>
    </source>
</evidence>
<feature type="region of interest" description="Disordered" evidence="12">
    <location>
        <begin position="604"/>
        <end position="623"/>
    </location>
</feature>
<evidence type="ECO:0000256" key="10">
    <source>
        <dbReference type="ARBA" id="ARBA00051680"/>
    </source>
</evidence>
<dbReference type="AlphaFoldDB" id="A0A4E0R639"/>
<feature type="domain" description="Protein kinase" evidence="13">
    <location>
        <begin position="659"/>
        <end position="1035"/>
    </location>
</feature>
<comment type="caution">
    <text evidence="14">The sequence shown here is derived from an EMBL/GenBank/DDBJ whole genome shotgun (WGS) entry which is preliminary data.</text>
</comment>
<comment type="similarity">
    <text evidence="1">Belongs to the protein kinase superfamily. CMGC Ser/Thr protein kinase family. MNB/DYRK subfamily.</text>
</comment>
<gene>
    <name evidence="14" type="ORF">D915_005203</name>
</gene>
<dbReference type="CDD" id="cd14226">
    <property type="entry name" value="PKc_DYRK1"/>
    <property type="match status" value="1"/>
</dbReference>
<feature type="compositionally biased region" description="Basic and acidic residues" evidence="12">
    <location>
        <begin position="34"/>
        <end position="57"/>
    </location>
</feature>
<dbReference type="PANTHER" id="PTHR24058">
    <property type="entry name" value="DUAL SPECIFICITY PROTEIN KINASE"/>
    <property type="match status" value="1"/>
</dbReference>
<evidence type="ECO:0000256" key="12">
    <source>
        <dbReference type="SAM" id="MobiDB-lite"/>
    </source>
</evidence>
<feature type="compositionally biased region" description="Low complexity" evidence="12">
    <location>
        <begin position="613"/>
        <end position="623"/>
    </location>
</feature>
<dbReference type="PROSITE" id="PS00107">
    <property type="entry name" value="PROTEIN_KINASE_ATP"/>
    <property type="match status" value="1"/>
</dbReference>
<evidence type="ECO:0000256" key="7">
    <source>
        <dbReference type="ARBA" id="ARBA00022840"/>
    </source>
</evidence>
<dbReference type="GO" id="GO:0004674">
    <property type="term" value="F:protein serine/threonine kinase activity"/>
    <property type="evidence" value="ECO:0007669"/>
    <property type="project" value="UniProtKB-KW"/>
</dbReference>
<feature type="region of interest" description="Disordered" evidence="12">
    <location>
        <begin position="221"/>
        <end position="242"/>
    </location>
</feature>
<keyword evidence="7 11" id="KW-0067">ATP-binding</keyword>
<reference evidence="14" key="1">
    <citation type="submission" date="2019-03" db="EMBL/GenBank/DDBJ databases">
        <title>Improved annotation for the trematode Fasciola hepatica.</title>
        <authorList>
            <person name="Choi Y.-J."/>
            <person name="Martin J."/>
            <person name="Mitreva M."/>
        </authorList>
    </citation>
    <scope>NUCLEOTIDE SEQUENCE [LARGE SCALE GENOMIC DNA]</scope>
</reference>
<comment type="catalytic activity">
    <reaction evidence="10">
        <text>L-tyrosyl-[protein] + ATP = O-phospho-L-tyrosyl-[protein] + ADP + H(+)</text>
        <dbReference type="Rhea" id="RHEA:10596"/>
        <dbReference type="Rhea" id="RHEA-COMP:10136"/>
        <dbReference type="Rhea" id="RHEA-COMP:20101"/>
        <dbReference type="ChEBI" id="CHEBI:15378"/>
        <dbReference type="ChEBI" id="CHEBI:30616"/>
        <dbReference type="ChEBI" id="CHEBI:46858"/>
        <dbReference type="ChEBI" id="CHEBI:61978"/>
        <dbReference type="ChEBI" id="CHEBI:456216"/>
        <dbReference type="EC" id="2.7.12.1"/>
    </reaction>
</comment>
<protein>
    <recommendedName>
        <fullName evidence="2">dual-specificity kinase</fullName>
        <ecNumber evidence="2">2.7.12.1</ecNumber>
    </recommendedName>
</protein>
<dbReference type="Proteomes" id="UP000230066">
    <property type="component" value="Unassembled WGS sequence"/>
</dbReference>
<comment type="catalytic activity">
    <reaction evidence="8">
        <text>L-seryl-[protein] + ATP = O-phospho-L-seryl-[protein] + ADP + H(+)</text>
        <dbReference type="Rhea" id="RHEA:17989"/>
        <dbReference type="Rhea" id="RHEA-COMP:9863"/>
        <dbReference type="Rhea" id="RHEA-COMP:11604"/>
        <dbReference type="ChEBI" id="CHEBI:15378"/>
        <dbReference type="ChEBI" id="CHEBI:29999"/>
        <dbReference type="ChEBI" id="CHEBI:30616"/>
        <dbReference type="ChEBI" id="CHEBI:83421"/>
        <dbReference type="ChEBI" id="CHEBI:456216"/>
        <dbReference type="EC" id="2.7.12.1"/>
    </reaction>
</comment>
<dbReference type="InterPro" id="IPR000719">
    <property type="entry name" value="Prot_kinase_dom"/>
</dbReference>
<dbReference type="InterPro" id="IPR050494">
    <property type="entry name" value="Ser_Thr_dual-spec_kinase"/>
</dbReference>
<feature type="compositionally biased region" description="Polar residues" evidence="12">
    <location>
        <begin position="1"/>
        <end position="31"/>
    </location>
</feature>
<dbReference type="InterPro" id="IPR044131">
    <property type="entry name" value="PKc_DYR1A/1B"/>
</dbReference>
<evidence type="ECO:0000256" key="6">
    <source>
        <dbReference type="ARBA" id="ARBA00022777"/>
    </source>
</evidence>
<feature type="compositionally biased region" description="Basic and acidic residues" evidence="12">
    <location>
        <begin position="388"/>
        <end position="397"/>
    </location>
</feature>
<feature type="compositionally biased region" description="Polar residues" evidence="12">
    <location>
        <begin position="403"/>
        <end position="423"/>
    </location>
</feature>
<evidence type="ECO:0000256" key="3">
    <source>
        <dbReference type="ARBA" id="ARBA00022527"/>
    </source>
</evidence>
<sequence length="1161" mass="124021">MSRCVPTSNCGPLTPTTIQQSSKDHSTSNIFLTKADENGLRANPRKADPGECGDDKSLQSTQLDPSTPMTNSGERPYKSNSFSTNMSYPNGVRHRMTHQAQPGANGTSLTTGGAIYGQLVTADQLSQLEQHDEKTLDPVKHGALMGISFSTLVGGVVGTATRKVTAMGAVPTDLVTDSPKFSASTAGLIITNPATHSQLASDNLLSQSAYANLDPSYITKTLQQQQQQQQQQQKDRHVQPMDVSHGSVGGEVLCSIGGFNSGLDPSNQPTAMDIGGQPGSPSLSARGSERCCAASIAPLQTTNNTYCYPSFPYPLPCLTLANEVTTTANVSTTSTTLKDATQVTSCGPPALQVRDLSRRPLIKLSVNLIRTYKNINEVYYRNKRRLREQAGEDNSQKRDRRGSLTTLNSGASATVTQSVLPTTNSFPSATGPLTCHHYHHHYRHHHHHFAQQPAANTVTCPGITATATTTATAACAVTNNTTVGAGLPSSNQSTTTTTTSMPLSSTVMHRCNLMPPTCCCTLATGLPSNSRVSCQNSTRHATAAPQPSSQQPCYLGFHGTSHPSGLSCKDPTLPHHVYDAGSCIGLGPGKSLAHLVTPVAVAASTGTRPVPPSSSSNNSSGNNNSGAGIGVSAAAVSIASTGYAHHGLVRIGDIWQDRYKILALIGKGTFGQVVRALDQMTGEEVAIKVIKNKRSFLQQAEIEIKLLREMAMFQVNDQMAAEVGANYIVNLKAHFSHHGHLCLVFELLSYNLYDLLGNTNYRGVSLNLTRKFAQQLCAALVFLSRPDVQVIHCDLKPENILLVNPKRSAIKVIDFGSSCHVSEKVYQYIQSRFYRSPEVLFNLDYGLGIDMWSLGCILVEMHTGEPLFSGSNELEQVLQIIEVLGFPPVHMIESSPKLSTFFEMIPVGSGNSSTASSGSNTLSSDYVQSQPTHYSSVECGANSVLRSANGHICYKLKRLWKKNDGTYECNFAGVEARPLRAVVGADTGGPHGRRKDEPGHGPEDYDKFIDLVQRMLVYDPRHRIRPEEALAHRFFIRKDEASPQSNAHLVSTHSSSNAIGGSCGGGGGGGRVSATTTVQGLCPANANCPTNCAVPGIKLSSSTTDKGSLVTTVTDQEMAPSYLTFAPNQDPKSVVSSSPVLNTQSNAPETAVVVQTANADR</sequence>
<comment type="catalytic activity">
    <reaction evidence="9">
        <text>L-threonyl-[protein] + ATP = O-phospho-L-threonyl-[protein] + ADP + H(+)</text>
        <dbReference type="Rhea" id="RHEA:46608"/>
        <dbReference type="Rhea" id="RHEA-COMP:11060"/>
        <dbReference type="Rhea" id="RHEA-COMP:11605"/>
        <dbReference type="ChEBI" id="CHEBI:15378"/>
        <dbReference type="ChEBI" id="CHEBI:30013"/>
        <dbReference type="ChEBI" id="CHEBI:30616"/>
        <dbReference type="ChEBI" id="CHEBI:61977"/>
        <dbReference type="ChEBI" id="CHEBI:456216"/>
        <dbReference type="EC" id="2.7.12.1"/>
    </reaction>
</comment>
<dbReference type="GO" id="GO:0005524">
    <property type="term" value="F:ATP binding"/>
    <property type="evidence" value="ECO:0007669"/>
    <property type="project" value="UniProtKB-UniRule"/>
</dbReference>
<feature type="region of interest" description="Disordered" evidence="12">
    <location>
        <begin position="388"/>
        <end position="423"/>
    </location>
</feature>
<name>A0A4E0R639_FASHE</name>
<dbReference type="PROSITE" id="PS00108">
    <property type="entry name" value="PROTEIN_KINASE_ST"/>
    <property type="match status" value="1"/>
</dbReference>
<evidence type="ECO:0000256" key="9">
    <source>
        <dbReference type="ARBA" id="ARBA00049308"/>
    </source>
</evidence>
<feature type="compositionally biased region" description="Polar residues" evidence="12">
    <location>
        <begin position="58"/>
        <end position="88"/>
    </location>
</feature>
<keyword evidence="5 11" id="KW-0547">Nucleotide-binding</keyword>
<dbReference type="GO" id="GO:0004712">
    <property type="term" value="F:protein serine/threonine/tyrosine kinase activity"/>
    <property type="evidence" value="ECO:0007669"/>
    <property type="project" value="UniProtKB-EC"/>
</dbReference>
<dbReference type="InterPro" id="IPR008271">
    <property type="entry name" value="Ser/Thr_kinase_AS"/>
</dbReference>
<feature type="region of interest" description="Disordered" evidence="12">
    <location>
        <begin position="1"/>
        <end position="90"/>
    </location>
</feature>
<dbReference type="Pfam" id="PF00069">
    <property type="entry name" value="Pkinase"/>
    <property type="match status" value="1"/>
</dbReference>
<evidence type="ECO:0000256" key="2">
    <source>
        <dbReference type="ARBA" id="ARBA00013203"/>
    </source>
</evidence>
<organism evidence="14 15">
    <name type="scientific">Fasciola hepatica</name>
    <name type="common">Liver fluke</name>
    <dbReference type="NCBI Taxonomy" id="6192"/>
    <lineage>
        <taxon>Eukaryota</taxon>
        <taxon>Metazoa</taxon>
        <taxon>Spiralia</taxon>
        <taxon>Lophotrochozoa</taxon>
        <taxon>Platyhelminthes</taxon>
        <taxon>Trematoda</taxon>
        <taxon>Digenea</taxon>
        <taxon>Plagiorchiida</taxon>
        <taxon>Echinostomata</taxon>
        <taxon>Echinostomatoidea</taxon>
        <taxon>Fasciolidae</taxon>
        <taxon>Fasciola</taxon>
    </lineage>
</organism>
<evidence type="ECO:0000313" key="15">
    <source>
        <dbReference type="Proteomes" id="UP000230066"/>
    </source>
</evidence>
<feature type="binding site" evidence="11">
    <location>
        <position position="688"/>
    </location>
    <ligand>
        <name>ATP</name>
        <dbReference type="ChEBI" id="CHEBI:30616"/>
    </ligand>
</feature>
<dbReference type="EC" id="2.7.12.1" evidence="2"/>
<keyword evidence="4" id="KW-0808">Transferase</keyword>
<dbReference type="SUPFAM" id="SSF56112">
    <property type="entry name" value="Protein kinase-like (PK-like)"/>
    <property type="match status" value="1"/>
</dbReference>
<evidence type="ECO:0000256" key="8">
    <source>
        <dbReference type="ARBA" id="ARBA00049003"/>
    </source>
</evidence>
<dbReference type="EMBL" id="JXXN02001809">
    <property type="protein sequence ID" value="THD24029.1"/>
    <property type="molecule type" value="Genomic_DNA"/>
</dbReference>
<evidence type="ECO:0000313" key="14">
    <source>
        <dbReference type="EMBL" id="THD24029.1"/>
    </source>
</evidence>
<feature type="compositionally biased region" description="Low complexity" evidence="12">
    <location>
        <begin position="223"/>
        <end position="232"/>
    </location>
</feature>
<dbReference type="SMART" id="SM00220">
    <property type="entry name" value="S_TKc"/>
    <property type="match status" value="1"/>
</dbReference>
<keyword evidence="15" id="KW-1185">Reference proteome</keyword>
<evidence type="ECO:0000256" key="1">
    <source>
        <dbReference type="ARBA" id="ARBA00008867"/>
    </source>
</evidence>
<proteinExistence type="inferred from homology"/>
<evidence type="ECO:0000256" key="5">
    <source>
        <dbReference type="ARBA" id="ARBA00022741"/>
    </source>
</evidence>
<dbReference type="PROSITE" id="PS50011">
    <property type="entry name" value="PROTEIN_KINASE_DOM"/>
    <property type="match status" value="1"/>
</dbReference>
<accession>A0A4E0R639</accession>
<evidence type="ECO:0000256" key="11">
    <source>
        <dbReference type="PROSITE-ProRule" id="PRU10141"/>
    </source>
</evidence>
<dbReference type="InterPro" id="IPR011009">
    <property type="entry name" value="Kinase-like_dom_sf"/>
</dbReference>